<dbReference type="Pfam" id="PF01344">
    <property type="entry name" value="Kelch_1"/>
    <property type="match status" value="3"/>
</dbReference>
<proteinExistence type="predicted"/>
<evidence type="ECO:0000313" key="3">
    <source>
        <dbReference type="EMBL" id="CAF3486348.1"/>
    </source>
</evidence>
<dbReference type="SUPFAM" id="SSF50965">
    <property type="entry name" value="Galactose oxidase, central domain"/>
    <property type="match status" value="1"/>
</dbReference>
<reference evidence="3" key="1">
    <citation type="submission" date="2021-02" db="EMBL/GenBank/DDBJ databases">
        <authorList>
            <person name="Nowell W R."/>
        </authorList>
    </citation>
    <scope>NUCLEOTIDE SEQUENCE</scope>
</reference>
<evidence type="ECO:0000256" key="1">
    <source>
        <dbReference type="ARBA" id="ARBA00022441"/>
    </source>
</evidence>
<accession>A0A818G954</accession>
<keyword evidence="1" id="KW-0880">Kelch repeat</keyword>
<dbReference type="InterPro" id="IPR037293">
    <property type="entry name" value="Gal_Oxidase_central_sf"/>
</dbReference>
<keyword evidence="2" id="KW-0677">Repeat</keyword>
<comment type="caution">
    <text evidence="3">The sequence shown here is derived from an EMBL/GenBank/DDBJ whole genome shotgun (WGS) entry which is preliminary data.</text>
</comment>
<protein>
    <submittedName>
        <fullName evidence="3">Uncharacterized protein</fullName>
    </submittedName>
</protein>
<dbReference type="SMART" id="SM00612">
    <property type="entry name" value="Kelch"/>
    <property type="match status" value="4"/>
</dbReference>
<dbReference type="EMBL" id="CAJNYU010001956">
    <property type="protein sequence ID" value="CAF3486348.1"/>
    <property type="molecule type" value="Genomic_DNA"/>
</dbReference>
<gene>
    <name evidence="3" type="ORF">FME351_LOCUS15850</name>
</gene>
<organism evidence="3 4">
    <name type="scientific">Rotaria socialis</name>
    <dbReference type="NCBI Taxonomy" id="392032"/>
    <lineage>
        <taxon>Eukaryota</taxon>
        <taxon>Metazoa</taxon>
        <taxon>Spiralia</taxon>
        <taxon>Gnathifera</taxon>
        <taxon>Rotifera</taxon>
        <taxon>Eurotatoria</taxon>
        <taxon>Bdelloidea</taxon>
        <taxon>Philodinida</taxon>
        <taxon>Philodinidae</taxon>
        <taxon>Rotaria</taxon>
    </lineage>
</organism>
<dbReference type="Gene3D" id="2.130.10.80">
    <property type="entry name" value="Galactose oxidase/kelch, beta-propeller"/>
    <property type="match status" value="3"/>
</dbReference>
<dbReference type="Proteomes" id="UP000663869">
    <property type="component" value="Unassembled WGS sequence"/>
</dbReference>
<dbReference type="PROSITE" id="PS51257">
    <property type="entry name" value="PROKAR_LIPOPROTEIN"/>
    <property type="match status" value="1"/>
</dbReference>
<dbReference type="PANTHER" id="PTHR46344:SF27">
    <property type="entry name" value="KELCH REPEAT SUPERFAMILY PROTEIN"/>
    <property type="match status" value="1"/>
</dbReference>
<sequence length="239" mass="25408">MNTARYTHTASILTNGKVLVAGGYTISGGCSNSTELYDPSTGVWTNTGSMIFARFFHTASILSNGEVLVAGGSLSLTYYSTSFLDRAELYDPLTGVWTNTGRMSYARIYHTSSVLAYGKVLVAGGFNFFGCLISAEFAEFYDPSTGLWTNTGNFSFARIYHTASILTNGKVLVTGGSGFGTGILSRAELYDQSTGVWTNTGSMSFARYSHTASILTNGEVLVAGGNGDSNNLTTTELYG</sequence>
<evidence type="ECO:0000313" key="4">
    <source>
        <dbReference type="Proteomes" id="UP000663869"/>
    </source>
</evidence>
<dbReference type="InterPro" id="IPR011043">
    <property type="entry name" value="Gal_Oxase/kelch_b-propeller"/>
</dbReference>
<name>A0A818G954_9BILA</name>
<dbReference type="AlphaFoldDB" id="A0A818G954"/>
<dbReference type="InterPro" id="IPR006652">
    <property type="entry name" value="Kelch_1"/>
</dbReference>
<dbReference type="PANTHER" id="PTHR46344">
    <property type="entry name" value="OS02G0202900 PROTEIN"/>
    <property type="match status" value="1"/>
</dbReference>
<evidence type="ECO:0000256" key="2">
    <source>
        <dbReference type="ARBA" id="ARBA00022737"/>
    </source>
</evidence>